<reference evidence="5" key="1">
    <citation type="submission" date="2023-09" db="EMBL/GenBank/DDBJ databases">
        <authorList>
            <consortium name="CW5 consortium"/>
            <person name="Lu C.-W."/>
        </authorList>
    </citation>
    <scope>NUCLEOTIDE SEQUENCE</scope>
    <source>
        <strain evidence="5">KPS</strain>
    </source>
</reference>
<evidence type="ECO:0000313" key="5">
    <source>
        <dbReference type="EMBL" id="WMW64963.1"/>
    </source>
</evidence>
<dbReference type="InterPro" id="IPR050500">
    <property type="entry name" value="Phos_Acetyltrans/Butyryltrans"/>
</dbReference>
<dbReference type="InterPro" id="IPR002505">
    <property type="entry name" value="PTA_PTB"/>
</dbReference>
<accession>A0ABY9R2B0</accession>
<evidence type="ECO:0000256" key="2">
    <source>
        <dbReference type="ARBA" id="ARBA00022679"/>
    </source>
</evidence>
<proteinExistence type="inferred from homology"/>
<evidence type="ECO:0000256" key="3">
    <source>
        <dbReference type="ARBA" id="ARBA00023315"/>
    </source>
</evidence>
<evidence type="ECO:0000313" key="6">
    <source>
        <dbReference type="Proteomes" id="UP001180616"/>
    </source>
</evidence>
<name>A0ABY9R2B0_9BACT</name>
<dbReference type="InterPro" id="IPR012147">
    <property type="entry name" value="P_Ac_Bu_trans"/>
</dbReference>
<dbReference type="SUPFAM" id="SSF53659">
    <property type="entry name" value="Isocitrate/Isopropylmalate dehydrogenase-like"/>
    <property type="match status" value="1"/>
</dbReference>
<keyword evidence="6" id="KW-1185">Reference proteome</keyword>
<keyword evidence="2" id="KW-0808">Transferase</keyword>
<feature type="domain" description="Phosphate acetyl/butaryl transferase" evidence="4">
    <location>
        <begin position="95"/>
        <end position="315"/>
    </location>
</feature>
<dbReference type="Pfam" id="PF01515">
    <property type="entry name" value="PTA_PTB"/>
    <property type="match status" value="1"/>
</dbReference>
<evidence type="ECO:0000259" key="4">
    <source>
        <dbReference type="Pfam" id="PF01515"/>
    </source>
</evidence>
<comment type="similarity">
    <text evidence="1">Belongs to the phosphate acetyltransferase and butyryltransferase family.</text>
</comment>
<dbReference type="PANTHER" id="PTHR43356">
    <property type="entry name" value="PHOSPHATE ACETYLTRANSFERASE"/>
    <property type="match status" value="1"/>
</dbReference>
<dbReference type="PANTHER" id="PTHR43356:SF2">
    <property type="entry name" value="PHOSPHATE ACETYLTRANSFERASE"/>
    <property type="match status" value="1"/>
</dbReference>
<gene>
    <name evidence="5" type="ORF">KPS_003044</name>
</gene>
<dbReference type="RefSeq" id="WP_309541009.1">
    <property type="nucleotide sequence ID" value="NZ_CP133659.1"/>
</dbReference>
<sequence length="324" mass="33405">MTTEAKICQGPHTGGQGPSSLDELVARVAACGARPRIALAACAEAHALGALLDAMERGIAQPLLVGDMDQAARIAAELGRDISGIAAVHAPDPREAVQCAVDMVRRGEADVLMKGLVNTDVLLRRVLNRATGLPPKGVLSHVAVFELPASGGTTRLAMMTDAAVNIRPNLQRKLEIVHNAVAVARALGIARPRVAMLAATEKVILPAMPATLDAQIVARMAEQGEFGEADVAGPMALDIALSPDAAARKGVDHPVAGCADILVAPDIESGNILYKSLTILARADMASTMAGSSAPLVVTSRGDSERSKFCSIALAGYLALAARS</sequence>
<dbReference type="Proteomes" id="UP001180616">
    <property type="component" value="Chromosome"/>
</dbReference>
<dbReference type="Gene3D" id="3.40.718.10">
    <property type="entry name" value="Isopropylmalate Dehydrogenase"/>
    <property type="match status" value="1"/>
</dbReference>
<evidence type="ECO:0000256" key="1">
    <source>
        <dbReference type="ARBA" id="ARBA00005656"/>
    </source>
</evidence>
<keyword evidence="3" id="KW-0012">Acyltransferase</keyword>
<organism evidence="5 6">
    <name type="scientific">Nitratidesulfovibrio liaohensis</name>
    <dbReference type="NCBI Taxonomy" id="2604158"/>
    <lineage>
        <taxon>Bacteria</taxon>
        <taxon>Pseudomonadati</taxon>
        <taxon>Thermodesulfobacteriota</taxon>
        <taxon>Desulfovibrionia</taxon>
        <taxon>Desulfovibrionales</taxon>
        <taxon>Desulfovibrionaceae</taxon>
        <taxon>Nitratidesulfovibrio</taxon>
    </lineage>
</organism>
<dbReference type="PIRSF" id="PIRSF000428">
    <property type="entry name" value="P_Ac_trans"/>
    <property type="match status" value="1"/>
</dbReference>
<dbReference type="EMBL" id="CP133659">
    <property type="protein sequence ID" value="WMW64963.1"/>
    <property type="molecule type" value="Genomic_DNA"/>
</dbReference>
<protein>
    <submittedName>
        <fullName evidence="5">Phosphate butyryltransferase</fullName>
    </submittedName>
</protein>